<keyword evidence="4" id="KW-1133">Transmembrane helix</keyword>
<dbReference type="PANTHER" id="PTHR14969:SF13">
    <property type="entry name" value="AT30094P"/>
    <property type="match status" value="1"/>
</dbReference>
<dbReference type="GO" id="GO:0050380">
    <property type="term" value="F:undecaprenyl-diphosphatase activity"/>
    <property type="evidence" value="ECO:0007669"/>
    <property type="project" value="UniProtKB-EC"/>
</dbReference>
<feature type="chain" id="PRO_5009172178" description="undecaprenyl-diphosphate phosphatase" evidence="5">
    <location>
        <begin position="21"/>
        <end position="466"/>
    </location>
</feature>
<feature type="transmembrane region" description="Helical" evidence="4">
    <location>
        <begin position="278"/>
        <end position="299"/>
    </location>
</feature>
<protein>
    <recommendedName>
        <fullName evidence="1">undecaprenyl-diphosphate phosphatase</fullName>
        <ecNumber evidence="1">3.6.1.27</ecNumber>
    </recommendedName>
    <alternativeName>
        <fullName evidence="2">Undecaprenyl pyrophosphate phosphatase</fullName>
    </alternativeName>
</protein>
<evidence type="ECO:0000256" key="1">
    <source>
        <dbReference type="ARBA" id="ARBA00012374"/>
    </source>
</evidence>
<dbReference type="RefSeq" id="WP_016959216.1">
    <property type="nucleotide sequence ID" value="NZ_AJWN02000094.1"/>
</dbReference>
<feature type="transmembrane region" description="Helical" evidence="4">
    <location>
        <begin position="377"/>
        <end position="395"/>
    </location>
</feature>
<evidence type="ECO:0000313" key="8">
    <source>
        <dbReference type="Proteomes" id="UP000095039"/>
    </source>
</evidence>
<organism evidence="7 8">
    <name type="scientific">Enterovibrio norvegicus FF-454</name>
    <dbReference type="NCBI Taxonomy" id="1185651"/>
    <lineage>
        <taxon>Bacteria</taxon>
        <taxon>Pseudomonadati</taxon>
        <taxon>Pseudomonadota</taxon>
        <taxon>Gammaproteobacteria</taxon>
        <taxon>Vibrionales</taxon>
        <taxon>Vibrionaceae</taxon>
        <taxon>Enterovibrio</taxon>
    </lineage>
</organism>
<dbReference type="InterPro" id="IPR000326">
    <property type="entry name" value="PAP2/HPO"/>
</dbReference>
<dbReference type="Pfam" id="PF01569">
    <property type="entry name" value="PAP2"/>
    <property type="match status" value="1"/>
</dbReference>
<feature type="transmembrane region" description="Helical" evidence="4">
    <location>
        <begin position="332"/>
        <end position="349"/>
    </location>
</feature>
<dbReference type="EMBL" id="AJWN02000094">
    <property type="protein sequence ID" value="OEE58383.1"/>
    <property type="molecule type" value="Genomic_DNA"/>
</dbReference>
<comment type="caution">
    <text evidence="7">The sequence shown here is derived from an EMBL/GenBank/DDBJ whole genome shotgun (WGS) entry which is preliminary data.</text>
</comment>
<dbReference type="Pfam" id="PF00293">
    <property type="entry name" value="NUDIX"/>
    <property type="match status" value="1"/>
</dbReference>
<dbReference type="AlphaFoldDB" id="A0A1E5BYR3"/>
<dbReference type="CDD" id="cd01610">
    <property type="entry name" value="PAP2_like"/>
    <property type="match status" value="1"/>
</dbReference>
<keyword evidence="4" id="KW-0472">Membrane</keyword>
<dbReference type="PANTHER" id="PTHR14969">
    <property type="entry name" value="SPHINGOSINE-1-PHOSPHATE PHOSPHOHYDROLASE"/>
    <property type="match status" value="1"/>
</dbReference>
<evidence type="ECO:0000256" key="2">
    <source>
        <dbReference type="ARBA" id="ARBA00032707"/>
    </source>
</evidence>
<evidence type="ECO:0000259" key="6">
    <source>
        <dbReference type="SMART" id="SM00014"/>
    </source>
</evidence>
<evidence type="ECO:0000256" key="3">
    <source>
        <dbReference type="ARBA" id="ARBA00047594"/>
    </source>
</evidence>
<evidence type="ECO:0000256" key="4">
    <source>
        <dbReference type="SAM" id="Phobius"/>
    </source>
</evidence>
<feature type="transmembrane region" description="Helical" evidence="4">
    <location>
        <begin position="240"/>
        <end position="258"/>
    </location>
</feature>
<feature type="transmembrane region" description="Helical" evidence="4">
    <location>
        <begin position="407"/>
        <end position="432"/>
    </location>
</feature>
<feature type="signal peptide" evidence="5">
    <location>
        <begin position="1"/>
        <end position="20"/>
    </location>
</feature>
<feature type="transmembrane region" description="Helical" evidence="4">
    <location>
        <begin position="208"/>
        <end position="228"/>
    </location>
</feature>
<proteinExistence type="predicted"/>
<evidence type="ECO:0000256" key="5">
    <source>
        <dbReference type="SAM" id="SignalP"/>
    </source>
</evidence>
<feature type="transmembrane region" description="Helical" evidence="4">
    <location>
        <begin position="308"/>
        <end position="326"/>
    </location>
</feature>
<dbReference type="InterPro" id="IPR015797">
    <property type="entry name" value="NUDIX_hydrolase-like_dom_sf"/>
</dbReference>
<keyword evidence="4" id="KW-0812">Transmembrane</keyword>
<sequence length="466" mass="50407">MHHYLFVALLSLLTLSTSFAQETDETIKGAACLVSDDQGRVLVTRDILNNRIAIPGGYVDSDNPADAAIRETLEETGIDVEAVGEIARMGKAVLFDCRATSPIPVLKTTAEAEKAAVAAWQAEHFAREVRSVFLMKPNQEMLDNARFPEQVEMFPALLKRATPSPIQEFDDFSALASPFDVWNAGINQRFQNAIHALPKPIAKTMATLLDYASALGSGVLFFVLIPIAMATGGLKRVAEVLLVTILVTVVVSFGKLFFGVPRPFYVFPELQLGAASGFAFPSGHTATAFAVWGLVSTWINRARKTTRVIWLVPAVLVALSRVYLGVHYVTDVIAGAVIGVLVVLVAQHLARRLLSVRLWFGLGAIIIPFALTQIQPTFLYCAAFSFTFSAVLCLARHQQEHLTAPMGIKGFLMTLAGMLALAAIILGVGQISNSSIEILASYTLSTALLAIWLGWAVPKWGAIQGK</sequence>
<dbReference type="SUPFAM" id="SSF55811">
    <property type="entry name" value="Nudix"/>
    <property type="match status" value="1"/>
</dbReference>
<feature type="domain" description="Phosphatidic acid phosphatase type 2/haloperoxidase" evidence="6">
    <location>
        <begin position="240"/>
        <end position="347"/>
    </location>
</feature>
<dbReference type="Gene3D" id="3.90.79.10">
    <property type="entry name" value="Nucleoside Triphosphate Pyrophosphohydrolase"/>
    <property type="match status" value="1"/>
</dbReference>
<dbReference type="EC" id="3.6.1.27" evidence="1"/>
<dbReference type="Gene3D" id="1.20.144.10">
    <property type="entry name" value="Phosphatidic acid phosphatase type 2/haloperoxidase"/>
    <property type="match status" value="1"/>
</dbReference>
<dbReference type="SUPFAM" id="SSF48317">
    <property type="entry name" value="Acid phosphatase/Vanadium-dependent haloperoxidase"/>
    <property type="match status" value="1"/>
</dbReference>
<reference evidence="7 8" key="1">
    <citation type="journal article" date="2012" name="Science">
        <title>Ecological populations of bacteria act as socially cohesive units of antibiotic production and resistance.</title>
        <authorList>
            <person name="Cordero O.X."/>
            <person name="Wildschutte H."/>
            <person name="Kirkup B."/>
            <person name="Proehl S."/>
            <person name="Ngo L."/>
            <person name="Hussain F."/>
            <person name="Le Roux F."/>
            <person name="Mincer T."/>
            <person name="Polz M.F."/>
        </authorList>
    </citation>
    <scope>NUCLEOTIDE SEQUENCE [LARGE SCALE GENOMIC DNA]</scope>
    <source>
        <strain evidence="7 8">FF-454</strain>
    </source>
</reference>
<accession>A0A1E5BYR3</accession>
<evidence type="ECO:0000313" key="7">
    <source>
        <dbReference type="EMBL" id="OEE58383.1"/>
    </source>
</evidence>
<dbReference type="InterPro" id="IPR000086">
    <property type="entry name" value="NUDIX_hydrolase_dom"/>
</dbReference>
<dbReference type="SMART" id="SM00014">
    <property type="entry name" value="acidPPc"/>
    <property type="match status" value="1"/>
</dbReference>
<keyword evidence="5" id="KW-0732">Signal</keyword>
<dbReference type="InterPro" id="IPR036938">
    <property type="entry name" value="PAP2/HPO_sf"/>
</dbReference>
<feature type="transmembrane region" description="Helical" evidence="4">
    <location>
        <begin position="438"/>
        <end position="457"/>
    </location>
</feature>
<gene>
    <name evidence="7" type="ORF">A1OK_15425</name>
</gene>
<dbReference type="CDD" id="cd02883">
    <property type="entry name" value="NUDIX_Hydrolase"/>
    <property type="match status" value="1"/>
</dbReference>
<comment type="catalytic activity">
    <reaction evidence="3">
        <text>di-trans,octa-cis-undecaprenyl diphosphate + H2O = di-trans,octa-cis-undecaprenyl phosphate + phosphate + H(+)</text>
        <dbReference type="Rhea" id="RHEA:28094"/>
        <dbReference type="ChEBI" id="CHEBI:15377"/>
        <dbReference type="ChEBI" id="CHEBI:15378"/>
        <dbReference type="ChEBI" id="CHEBI:43474"/>
        <dbReference type="ChEBI" id="CHEBI:58405"/>
        <dbReference type="ChEBI" id="CHEBI:60392"/>
        <dbReference type="EC" id="3.6.1.27"/>
    </reaction>
</comment>
<feature type="transmembrane region" description="Helical" evidence="4">
    <location>
        <begin position="354"/>
        <end position="371"/>
    </location>
</feature>
<keyword evidence="8" id="KW-1185">Reference proteome</keyword>
<name>A0A1E5BYR3_9GAMM</name>
<dbReference type="Proteomes" id="UP000095039">
    <property type="component" value="Unassembled WGS sequence"/>
</dbReference>